<evidence type="ECO:0000256" key="1">
    <source>
        <dbReference type="ARBA" id="ARBA00004429"/>
    </source>
</evidence>
<dbReference type="InterPro" id="IPR051327">
    <property type="entry name" value="MATE_MepA_subfamily"/>
</dbReference>
<reference evidence="12" key="1">
    <citation type="submission" date="2016-10" db="EMBL/GenBank/DDBJ databases">
        <authorList>
            <person name="Varghese N."/>
            <person name="Submissions S."/>
        </authorList>
    </citation>
    <scope>NUCLEOTIDE SEQUENCE [LARGE SCALE GENOMIC DNA]</scope>
    <source>
        <strain evidence="12">DSM 23317</strain>
    </source>
</reference>
<dbReference type="GO" id="GO:0015297">
    <property type="term" value="F:antiporter activity"/>
    <property type="evidence" value="ECO:0007669"/>
    <property type="project" value="InterPro"/>
</dbReference>
<dbReference type="PANTHER" id="PTHR43823">
    <property type="entry name" value="SPORULATION PROTEIN YKVU"/>
    <property type="match status" value="1"/>
</dbReference>
<feature type="transmembrane region" description="Helical" evidence="10">
    <location>
        <begin position="86"/>
        <end position="109"/>
    </location>
</feature>
<feature type="transmembrane region" description="Helical" evidence="10">
    <location>
        <begin position="355"/>
        <end position="373"/>
    </location>
</feature>
<dbReference type="InterPro" id="IPR045070">
    <property type="entry name" value="MATE_MepA-like"/>
</dbReference>
<proteinExistence type="inferred from homology"/>
<feature type="transmembrane region" description="Helical" evidence="10">
    <location>
        <begin position="308"/>
        <end position="330"/>
    </location>
</feature>
<sequence>MTHTLGRQFWRFVIPTVAAMLVNGLYQLVDGIFVGQVIGADGLGAINIAWPVIGITYGVAIMVGIGAGALSSIARGEGDLPGASQWLAAGLWLLLLLGIACGVLLAWLGEPLFRLQQAQGPVLALAEDYLQVLIWASPVALGGIALPFLIRNDDAPNLATLLIGAGAVINIGLDYLFIVLWDWQLTGAALATALAQAVVLVLGVTYFRSSLCQVPLSLTRLSLSWRESKQILGLGLASWAMYLYFSFITAVHNSQFLTYGDATALGAFAIVGYLCTLYYLLAEGVANGVQPLLSYLFGAGRLKQMQRALVWALTLTLISGLVFSISFLLFPELFTHAFNRKDEALLQATTQGLRWHTWALYLDGVIFVIAAYFQSVNDGHRASWVTFANMGIQLPFLLLLPLWLGVQGVWLAVPLSNVVLIGWVLWLLIRDQKRRRIPWGRHSVLD</sequence>
<feature type="transmembrane region" description="Helical" evidence="10">
    <location>
        <begin position="230"/>
        <end position="250"/>
    </location>
</feature>
<feature type="transmembrane region" description="Helical" evidence="10">
    <location>
        <begin position="161"/>
        <end position="181"/>
    </location>
</feature>
<dbReference type="InterPro" id="IPR002528">
    <property type="entry name" value="MATE_fam"/>
</dbReference>
<feature type="transmembrane region" description="Helical" evidence="10">
    <location>
        <begin position="129"/>
        <end position="149"/>
    </location>
</feature>
<evidence type="ECO:0000313" key="12">
    <source>
        <dbReference type="Proteomes" id="UP000199527"/>
    </source>
</evidence>
<evidence type="ECO:0000256" key="6">
    <source>
        <dbReference type="ARBA" id="ARBA00022692"/>
    </source>
</evidence>
<keyword evidence="6 10" id="KW-0812">Transmembrane</keyword>
<feature type="transmembrane region" description="Helical" evidence="10">
    <location>
        <begin position="410"/>
        <end position="429"/>
    </location>
</feature>
<dbReference type="Pfam" id="PF01554">
    <property type="entry name" value="MatE"/>
    <property type="match status" value="2"/>
</dbReference>
<evidence type="ECO:0000256" key="3">
    <source>
        <dbReference type="ARBA" id="ARBA00022106"/>
    </source>
</evidence>
<accession>A0A1G8Q8H2</accession>
<comment type="subcellular location">
    <subcellularLocation>
        <location evidence="1">Cell inner membrane</location>
        <topology evidence="1">Multi-pass membrane protein</topology>
    </subcellularLocation>
</comment>
<evidence type="ECO:0000256" key="2">
    <source>
        <dbReference type="ARBA" id="ARBA00008417"/>
    </source>
</evidence>
<evidence type="ECO:0000256" key="9">
    <source>
        <dbReference type="ARBA" id="ARBA00023251"/>
    </source>
</evidence>
<evidence type="ECO:0000256" key="7">
    <source>
        <dbReference type="ARBA" id="ARBA00022989"/>
    </source>
</evidence>
<keyword evidence="9" id="KW-0046">Antibiotic resistance</keyword>
<organism evidence="11 12">
    <name type="scientific">Ferrimonas sediminum</name>
    <dbReference type="NCBI Taxonomy" id="718193"/>
    <lineage>
        <taxon>Bacteria</taxon>
        <taxon>Pseudomonadati</taxon>
        <taxon>Pseudomonadota</taxon>
        <taxon>Gammaproteobacteria</taxon>
        <taxon>Alteromonadales</taxon>
        <taxon>Ferrimonadaceae</taxon>
        <taxon>Ferrimonas</taxon>
    </lineage>
</organism>
<feature type="transmembrane region" description="Helical" evidence="10">
    <location>
        <begin position="385"/>
        <end position="404"/>
    </location>
</feature>
<evidence type="ECO:0000256" key="5">
    <source>
        <dbReference type="ARBA" id="ARBA00022475"/>
    </source>
</evidence>
<dbReference type="GO" id="GO:0042910">
    <property type="term" value="F:xenobiotic transmembrane transporter activity"/>
    <property type="evidence" value="ECO:0007669"/>
    <property type="project" value="InterPro"/>
</dbReference>
<dbReference type="RefSeq" id="WP_090364054.1">
    <property type="nucleotide sequence ID" value="NZ_FNEM01000004.1"/>
</dbReference>
<protein>
    <recommendedName>
        <fullName evidence="3">Multidrug export protein MepA</fullName>
    </recommendedName>
</protein>
<comment type="similarity">
    <text evidence="2">Belongs to the multi antimicrobial extrusion (MATE) (TC 2.A.66.1) family. MepA subfamily.</text>
</comment>
<keyword evidence="12" id="KW-1185">Reference proteome</keyword>
<dbReference type="NCBIfam" id="NF007130">
    <property type="entry name" value="PRK09575.1"/>
    <property type="match status" value="1"/>
</dbReference>
<feature type="transmembrane region" description="Helical" evidence="10">
    <location>
        <begin position="49"/>
        <end position="74"/>
    </location>
</feature>
<feature type="transmembrane region" description="Helical" evidence="10">
    <location>
        <begin position="262"/>
        <end position="281"/>
    </location>
</feature>
<keyword evidence="8 10" id="KW-0472">Membrane</keyword>
<feature type="transmembrane region" description="Helical" evidence="10">
    <location>
        <begin position="12"/>
        <end position="29"/>
    </location>
</feature>
<dbReference type="OrthoDB" id="9811110at2"/>
<keyword evidence="7 10" id="KW-1133">Transmembrane helix</keyword>
<dbReference type="GO" id="GO:0046677">
    <property type="term" value="P:response to antibiotic"/>
    <property type="evidence" value="ECO:0007669"/>
    <property type="project" value="UniProtKB-KW"/>
</dbReference>
<dbReference type="AlphaFoldDB" id="A0A1G8Q8H2"/>
<feature type="transmembrane region" description="Helical" evidence="10">
    <location>
        <begin position="187"/>
        <end position="209"/>
    </location>
</feature>
<evidence type="ECO:0000256" key="8">
    <source>
        <dbReference type="ARBA" id="ARBA00023136"/>
    </source>
</evidence>
<dbReference type="PIRSF" id="PIRSF006603">
    <property type="entry name" value="DinF"/>
    <property type="match status" value="1"/>
</dbReference>
<evidence type="ECO:0000313" key="11">
    <source>
        <dbReference type="EMBL" id="SDJ01001.1"/>
    </source>
</evidence>
<keyword evidence="5" id="KW-1003">Cell membrane</keyword>
<dbReference type="CDD" id="cd13143">
    <property type="entry name" value="MATE_MepA_like"/>
    <property type="match status" value="1"/>
</dbReference>
<dbReference type="PANTHER" id="PTHR43823:SF3">
    <property type="entry name" value="MULTIDRUG EXPORT PROTEIN MEPA"/>
    <property type="match status" value="1"/>
</dbReference>
<evidence type="ECO:0000256" key="4">
    <source>
        <dbReference type="ARBA" id="ARBA00022448"/>
    </source>
</evidence>
<dbReference type="Proteomes" id="UP000199527">
    <property type="component" value="Unassembled WGS sequence"/>
</dbReference>
<name>A0A1G8Q8H2_9GAMM</name>
<dbReference type="EMBL" id="FNEM01000004">
    <property type="protein sequence ID" value="SDJ01001.1"/>
    <property type="molecule type" value="Genomic_DNA"/>
</dbReference>
<keyword evidence="4" id="KW-0813">Transport</keyword>
<dbReference type="GO" id="GO:0005886">
    <property type="term" value="C:plasma membrane"/>
    <property type="evidence" value="ECO:0007669"/>
    <property type="project" value="UniProtKB-SubCell"/>
</dbReference>
<dbReference type="NCBIfam" id="TIGR00797">
    <property type="entry name" value="matE"/>
    <property type="match status" value="1"/>
</dbReference>
<evidence type="ECO:0000256" key="10">
    <source>
        <dbReference type="SAM" id="Phobius"/>
    </source>
</evidence>
<gene>
    <name evidence="11" type="ORF">SAMN04488540_104217</name>
</gene>
<dbReference type="InterPro" id="IPR048279">
    <property type="entry name" value="MdtK-like"/>
</dbReference>